<evidence type="ECO:0000256" key="1">
    <source>
        <dbReference type="ARBA" id="ARBA00004123"/>
    </source>
</evidence>
<dbReference type="PANTHER" id="PTHR47782:SF7">
    <property type="entry name" value="PROTEIN STB5"/>
    <property type="match status" value="1"/>
</dbReference>
<feature type="domain" description="Xylanolytic transcriptional activator regulatory" evidence="9">
    <location>
        <begin position="249"/>
        <end position="323"/>
    </location>
</feature>
<dbReference type="GO" id="GO:0045944">
    <property type="term" value="P:positive regulation of transcription by RNA polymerase II"/>
    <property type="evidence" value="ECO:0007669"/>
    <property type="project" value="TreeGrafter"/>
</dbReference>
<evidence type="ECO:0000256" key="6">
    <source>
        <dbReference type="ARBA" id="ARBA00023163"/>
    </source>
</evidence>
<keyword evidence="6" id="KW-0804">Transcription</keyword>
<dbReference type="GO" id="GO:0043565">
    <property type="term" value="F:sequence-specific DNA binding"/>
    <property type="evidence" value="ECO:0007669"/>
    <property type="project" value="TreeGrafter"/>
</dbReference>
<dbReference type="GO" id="GO:0006351">
    <property type="term" value="P:DNA-templated transcription"/>
    <property type="evidence" value="ECO:0007669"/>
    <property type="project" value="InterPro"/>
</dbReference>
<dbReference type="Pfam" id="PF04082">
    <property type="entry name" value="Fungal_trans"/>
    <property type="match status" value="1"/>
</dbReference>
<keyword evidence="5" id="KW-0238">DNA-binding</keyword>
<proteinExistence type="predicted"/>
<feature type="region of interest" description="Disordered" evidence="8">
    <location>
        <begin position="1"/>
        <end position="24"/>
    </location>
</feature>
<organism evidence="10 11">
    <name type="scientific">Extremus antarcticus</name>
    <dbReference type="NCBI Taxonomy" id="702011"/>
    <lineage>
        <taxon>Eukaryota</taxon>
        <taxon>Fungi</taxon>
        <taxon>Dikarya</taxon>
        <taxon>Ascomycota</taxon>
        <taxon>Pezizomycotina</taxon>
        <taxon>Dothideomycetes</taxon>
        <taxon>Dothideomycetidae</taxon>
        <taxon>Mycosphaerellales</taxon>
        <taxon>Extremaceae</taxon>
        <taxon>Extremus</taxon>
    </lineage>
</organism>
<comment type="subcellular location">
    <subcellularLocation>
        <location evidence="1">Nucleus</location>
    </subcellularLocation>
</comment>
<dbReference type="SMART" id="SM00906">
    <property type="entry name" value="Fungal_trans"/>
    <property type="match status" value="1"/>
</dbReference>
<dbReference type="GO" id="GO:0000981">
    <property type="term" value="F:DNA-binding transcription factor activity, RNA polymerase II-specific"/>
    <property type="evidence" value="ECO:0007669"/>
    <property type="project" value="TreeGrafter"/>
</dbReference>
<keyword evidence="4" id="KW-0805">Transcription regulation</keyword>
<dbReference type="GO" id="GO:0008270">
    <property type="term" value="F:zinc ion binding"/>
    <property type="evidence" value="ECO:0007669"/>
    <property type="project" value="InterPro"/>
</dbReference>
<protein>
    <submittedName>
        <fullName evidence="10">Rac GTPase-activating protein BCR/ABR</fullName>
    </submittedName>
</protein>
<evidence type="ECO:0000256" key="5">
    <source>
        <dbReference type="ARBA" id="ARBA00023125"/>
    </source>
</evidence>
<gene>
    <name evidence="10" type="primary">STB5</name>
    <name evidence="10" type="ORF">LTR09_007472</name>
</gene>
<dbReference type="AlphaFoldDB" id="A0AAJ0DCJ1"/>
<keyword evidence="11" id="KW-1185">Reference proteome</keyword>
<evidence type="ECO:0000313" key="10">
    <source>
        <dbReference type="EMBL" id="KAK3051449.1"/>
    </source>
</evidence>
<evidence type="ECO:0000256" key="2">
    <source>
        <dbReference type="ARBA" id="ARBA00022723"/>
    </source>
</evidence>
<sequence>MPNVQEEVQSDAPDLRPMRQSGTEVEVEVRRLRARVDWLSSYLDGLPEHVGRIEQLETGADLARVQKHGETTRGLIPSGERPPTYEAARANTDRHCDRHGFETLDGQSQAGPHIPDSRSSYTSGWEVLPSNHSLRQDAAARRFVDAYFRNVHRAYPFIDRNKIMHGLEAVGDMSRWPRNVDSALLYLVMAVGCTSLQRAGQVPEDTSARFEIVYADIIQECLHKEGLASVQMLLLLALYSLFDPVGPSAWSIVGIASRQAVSIGLALKISSVRDRDPLQAEQRHRLFWSLYVFERMMATSLGLPVDQVSKNTHVPLPALTVEEFASVDRPNFAQTLRTSRQVIQLRQIEEQIMQQVHLGNTCNPRANSDAAALEDIRTTVEDWYSSGCLASGPEEDNVPVHNSVTWLSARYYYLLLLLYCPKGFSLAGQLVPSSELLGYAQRHIQSQFALWQQRQLPLNRVTLYRFLPVGTILMSCLSSGGSTVLAALEDVAVLIRMLESFSERWRVAVEAAAIIQEFAVALRSRMSSSPAATLNSCSNGDDRLFCQTAPPHLTRLLCLMQHEMSRSTCFAMDRGST</sequence>
<evidence type="ECO:0000256" key="3">
    <source>
        <dbReference type="ARBA" id="ARBA00022833"/>
    </source>
</evidence>
<comment type="caution">
    <text evidence="10">The sequence shown here is derived from an EMBL/GenBank/DDBJ whole genome shotgun (WGS) entry which is preliminary data.</text>
</comment>
<keyword evidence="3" id="KW-0862">Zinc</keyword>
<dbReference type="GO" id="GO:0005634">
    <property type="term" value="C:nucleus"/>
    <property type="evidence" value="ECO:0007669"/>
    <property type="project" value="UniProtKB-SubCell"/>
</dbReference>
<reference evidence="10" key="1">
    <citation type="submission" date="2023-04" db="EMBL/GenBank/DDBJ databases">
        <title>Black Yeasts Isolated from many extreme environments.</title>
        <authorList>
            <person name="Coleine C."/>
            <person name="Stajich J.E."/>
            <person name="Selbmann L."/>
        </authorList>
    </citation>
    <scope>NUCLEOTIDE SEQUENCE</scope>
    <source>
        <strain evidence="10">CCFEE 5312</strain>
    </source>
</reference>
<keyword evidence="7" id="KW-0539">Nucleus</keyword>
<dbReference type="CDD" id="cd12148">
    <property type="entry name" value="fungal_TF_MHR"/>
    <property type="match status" value="1"/>
</dbReference>
<dbReference type="InterPro" id="IPR007219">
    <property type="entry name" value="XnlR_reg_dom"/>
</dbReference>
<dbReference type="EMBL" id="JAWDJX010000026">
    <property type="protein sequence ID" value="KAK3051449.1"/>
    <property type="molecule type" value="Genomic_DNA"/>
</dbReference>
<name>A0AAJ0DCJ1_9PEZI</name>
<dbReference type="PANTHER" id="PTHR47782">
    <property type="entry name" value="ZN(II)2CYS6 TRANSCRIPTION FACTOR (EUROFUNG)-RELATED"/>
    <property type="match status" value="1"/>
</dbReference>
<evidence type="ECO:0000313" key="11">
    <source>
        <dbReference type="Proteomes" id="UP001271007"/>
    </source>
</evidence>
<evidence type="ECO:0000256" key="4">
    <source>
        <dbReference type="ARBA" id="ARBA00023015"/>
    </source>
</evidence>
<evidence type="ECO:0000256" key="7">
    <source>
        <dbReference type="ARBA" id="ARBA00023242"/>
    </source>
</evidence>
<evidence type="ECO:0000256" key="8">
    <source>
        <dbReference type="SAM" id="MobiDB-lite"/>
    </source>
</evidence>
<dbReference type="Proteomes" id="UP001271007">
    <property type="component" value="Unassembled WGS sequence"/>
</dbReference>
<dbReference type="InterPro" id="IPR052202">
    <property type="entry name" value="Yeast_MetPath_Reg"/>
</dbReference>
<evidence type="ECO:0000259" key="9">
    <source>
        <dbReference type="SMART" id="SM00906"/>
    </source>
</evidence>
<keyword evidence="2" id="KW-0479">Metal-binding</keyword>
<accession>A0AAJ0DCJ1</accession>